<comment type="caution">
    <text evidence="1">The sequence shown here is derived from an EMBL/GenBank/DDBJ whole genome shotgun (WGS) entry which is preliminary data.</text>
</comment>
<evidence type="ECO:0008006" key="3">
    <source>
        <dbReference type="Google" id="ProtNLM"/>
    </source>
</evidence>
<dbReference type="Proteomes" id="UP001412067">
    <property type="component" value="Unassembled WGS sequence"/>
</dbReference>
<gene>
    <name evidence="1" type="ORF">KSP40_PGU005843</name>
</gene>
<name>A0ABR2LFB9_9ASPA</name>
<evidence type="ECO:0000313" key="1">
    <source>
        <dbReference type="EMBL" id="KAK8939680.1"/>
    </source>
</evidence>
<dbReference type="EMBL" id="JBBWWR010000020">
    <property type="protein sequence ID" value="KAK8939680.1"/>
    <property type="molecule type" value="Genomic_DNA"/>
</dbReference>
<reference evidence="1 2" key="1">
    <citation type="journal article" date="2022" name="Nat. Plants">
        <title>Genomes of leafy and leafless Platanthera orchids illuminate the evolution of mycoheterotrophy.</title>
        <authorList>
            <person name="Li M.H."/>
            <person name="Liu K.W."/>
            <person name="Li Z."/>
            <person name="Lu H.C."/>
            <person name="Ye Q.L."/>
            <person name="Zhang D."/>
            <person name="Wang J.Y."/>
            <person name="Li Y.F."/>
            <person name="Zhong Z.M."/>
            <person name="Liu X."/>
            <person name="Yu X."/>
            <person name="Liu D.K."/>
            <person name="Tu X.D."/>
            <person name="Liu B."/>
            <person name="Hao Y."/>
            <person name="Liao X.Y."/>
            <person name="Jiang Y.T."/>
            <person name="Sun W.H."/>
            <person name="Chen J."/>
            <person name="Chen Y.Q."/>
            <person name="Ai Y."/>
            <person name="Zhai J.W."/>
            <person name="Wu S.S."/>
            <person name="Zhou Z."/>
            <person name="Hsiao Y.Y."/>
            <person name="Wu W.L."/>
            <person name="Chen Y.Y."/>
            <person name="Lin Y.F."/>
            <person name="Hsu J.L."/>
            <person name="Li C.Y."/>
            <person name="Wang Z.W."/>
            <person name="Zhao X."/>
            <person name="Zhong W.Y."/>
            <person name="Ma X.K."/>
            <person name="Ma L."/>
            <person name="Huang J."/>
            <person name="Chen G.Z."/>
            <person name="Huang M.Z."/>
            <person name="Huang L."/>
            <person name="Peng D.H."/>
            <person name="Luo Y.B."/>
            <person name="Zou S.Q."/>
            <person name="Chen S.P."/>
            <person name="Lan S."/>
            <person name="Tsai W.C."/>
            <person name="Van de Peer Y."/>
            <person name="Liu Z.J."/>
        </authorList>
    </citation>
    <scope>NUCLEOTIDE SEQUENCE [LARGE SCALE GENOMIC DNA]</scope>
    <source>
        <strain evidence="1">Lor288</strain>
    </source>
</reference>
<organism evidence="1 2">
    <name type="scientific">Platanthera guangdongensis</name>
    <dbReference type="NCBI Taxonomy" id="2320717"/>
    <lineage>
        <taxon>Eukaryota</taxon>
        <taxon>Viridiplantae</taxon>
        <taxon>Streptophyta</taxon>
        <taxon>Embryophyta</taxon>
        <taxon>Tracheophyta</taxon>
        <taxon>Spermatophyta</taxon>
        <taxon>Magnoliopsida</taxon>
        <taxon>Liliopsida</taxon>
        <taxon>Asparagales</taxon>
        <taxon>Orchidaceae</taxon>
        <taxon>Orchidoideae</taxon>
        <taxon>Orchideae</taxon>
        <taxon>Orchidinae</taxon>
        <taxon>Platanthera</taxon>
    </lineage>
</organism>
<keyword evidence="2" id="KW-1185">Reference proteome</keyword>
<accession>A0ABR2LFB9</accession>
<evidence type="ECO:0000313" key="2">
    <source>
        <dbReference type="Proteomes" id="UP001412067"/>
    </source>
</evidence>
<dbReference type="PANTHER" id="PTHR36703:SF1">
    <property type="entry name" value="TRIACYLGLYCEROL LIPASE-LIKE PROTEIN"/>
    <property type="match status" value="1"/>
</dbReference>
<protein>
    <recommendedName>
        <fullName evidence="3">Transmembrane protein</fullName>
    </recommendedName>
</protein>
<sequence length="420" mass="45736">MEEARFLSFFIPKGEERKRVSRDWRNPALLIIDVIVPLTYYCRTVGADGSFILGALDDVWAFRAQAPGSRCFVPSTVESAREETRSVSFDLPLSIDELLAQRLRSSGRYIFRALNPKLLAGGGSSADGRDGRPFFRALAPASLKRKASNSFSAIQDTYFSTKVKLEIYYQFPYSSMLCLQEVFESHRVVFTVGTSIASILTAWADFFCPHGSPCAGPSSADRFLLSAGIHRPACSVSATVCLVRLILFAFILTHRFASVSRSGLSLRYVSLTETVCPFVSAATCRSLLVGLCFTASPFLLNGLFSARRGLFPSSSRSFPRVRSDLSSARCSSDQSLLAVLPACSTSARRGLLSHSLLASSSLLAAGFFLAATGLHSLSVGLSFSKRLPTLPCCSPVSPLSRCRTYLAKSFKLLIHANIFS</sequence>
<dbReference type="PANTHER" id="PTHR36703">
    <property type="entry name" value="TRIACYLGLYCEROL LIPASE-LIKE PROTEIN"/>
    <property type="match status" value="1"/>
</dbReference>
<proteinExistence type="predicted"/>